<organism evidence="1">
    <name type="scientific">Tanacetum cinerariifolium</name>
    <name type="common">Dalmatian daisy</name>
    <name type="synonym">Chrysanthemum cinerariifolium</name>
    <dbReference type="NCBI Taxonomy" id="118510"/>
    <lineage>
        <taxon>Eukaryota</taxon>
        <taxon>Viridiplantae</taxon>
        <taxon>Streptophyta</taxon>
        <taxon>Embryophyta</taxon>
        <taxon>Tracheophyta</taxon>
        <taxon>Spermatophyta</taxon>
        <taxon>Magnoliopsida</taxon>
        <taxon>eudicotyledons</taxon>
        <taxon>Gunneridae</taxon>
        <taxon>Pentapetalae</taxon>
        <taxon>asterids</taxon>
        <taxon>campanulids</taxon>
        <taxon>Asterales</taxon>
        <taxon>Asteraceae</taxon>
        <taxon>Asteroideae</taxon>
        <taxon>Anthemideae</taxon>
        <taxon>Anthemidinae</taxon>
        <taxon>Tanacetum</taxon>
    </lineage>
</organism>
<reference evidence="1" key="1">
    <citation type="journal article" date="2019" name="Sci. Rep.">
        <title>Draft genome of Tanacetum cinerariifolium, the natural source of mosquito coil.</title>
        <authorList>
            <person name="Yamashiro T."/>
            <person name="Shiraishi A."/>
            <person name="Satake H."/>
            <person name="Nakayama K."/>
        </authorList>
    </citation>
    <scope>NUCLEOTIDE SEQUENCE</scope>
</reference>
<feature type="non-terminal residue" evidence="1">
    <location>
        <position position="1"/>
    </location>
</feature>
<proteinExistence type="predicted"/>
<sequence>QVVAGHGLGTAGFAEALGTGQVDADGARSAGVVHQLQHHLAGGLVGHGAGKEVVGPVFGPAGHGYGQHLGALVEGVQL</sequence>
<accession>A0A699XS56</accession>
<dbReference type="EMBL" id="BKCJ011888154">
    <property type="protein sequence ID" value="GFD61200.1"/>
    <property type="molecule type" value="Genomic_DNA"/>
</dbReference>
<feature type="non-terminal residue" evidence="1">
    <location>
        <position position="78"/>
    </location>
</feature>
<protein>
    <submittedName>
        <fullName evidence="1">Uncharacterized protein</fullName>
    </submittedName>
</protein>
<dbReference type="AlphaFoldDB" id="A0A699XS56"/>
<evidence type="ECO:0000313" key="1">
    <source>
        <dbReference type="EMBL" id="GFD61200.1"/>
    </source>
</evidence>
<comment type="caution">
    <text evidence="1">The sequence shown here is derived from an EMBL/GenBank/DDBJ whole genome shotgun (WGS) entry which is preliminary data.</text>
</comment>
<gene>
    <name evidence="1" type="ORF">Tci_933169</name>
</gene>
<name>A0A699XS56_TANCI</name>